<accession>A0A023FBX3</accession>
<evidence type="ECO:0000313" key="2">
    <source>
        <dbReference type="EMBL" id="JAC19002.1"/>
    </source>
</evidence>
<evidence type="ECO:0000256" key="1">
    <source>
        <dbReference type="SAM" id="SignalP"/>
    </source>
</evidence>
<organism evidence="2">
    <name type="scientific">Amblyomma cajennense</name>
    <name type="common">Cayenne tick</name>
    <name type="synonym">Acarus cajennensis</name>
    <dbReference type="NCBI Taxonomy" id="34607"/>
    <lineage>
        <taxon>Eukaryota</taxon>
        <taxon>Metazoa</taxon>
        <taxon>Ecdysozoa</taxon>
        <taxon>Arthropoda</taxon>
        <taxon>Chelicerata</taxon>
        <taxon>Arachnida</taxon>
        <taxon>Acari</taxon>
        <taxon>Parasitiformes</taxon>
        <taxon>Ixodida</taxon>
        <taxon>Ixodoidea</taxon>
        <taxon>Ixodidae</taxon>
        <taxon>Amblyomminae</taxon>
        <taxon>Amblyomma</taxon>
    </lineage>
</organism>
<keyword evidence="1" id="KW-0732">Signal</keyword>
<feature type="chain" id="PRO_5001514799" evidence="1">
    <location>
        <begin position="17"/>
        <end position="120"/>
    </location>
</feature>
<name>A0A023FBX3_AMBCJ</name>
<feature type="signal peptide" evidence="1">
    <location>
        <begin position="1"/>
        <end position="16"/>
    </location>
</feature>
<sequence>MEFCTLCMLLLGVVCGSHILVWSETSSAKLTSFIECLPCVSCVPPFLWHLVVHVMTIAADCRPWHVWILCKFGGAQNSHAEMNYCDVQTCSFGEHYAGCRYCYVYQLSGVIFGKLFCMQV</sequence>
<reference evidence="2" key="1">
    <citation type="submission" date="2014-03" db="EMBL/GenBank/DDBJ databases">
        <title>The sialotranscriptome of Amblyomma triste, Amblyomma parvum and Amblyomma cajennense ticks, uncovered by 454-based RNA-seq.</title>
        <authorList>
            <person name="Garcia G.R."/>
            <person name="Gardinassi L.G."/>
            <person name="Ribeiro J.M."/>
            <person name="Anatriello E."/>
            <person name="Ferreira B.R."/>
            <person name="Moreira H.N."/>
            <person name="Mafra C."/>
            <person name="Olegario M.M."/>
            <person name="Szabo P.J."/>
            <person name="Miranda-Santos I.K."/>
            <person name="Maruyama S.R."/>
        </authorList>
    </citation>
    <scope>NUCLEOTIDE SEQUENCE</scope>
    <source>
        <strain evidence="2">Uberlandia</strain>
        <tissue evidence="2">Salivary glands</tissue>
    </source>
</reference>
<dbReference type="EMBL" id="GBBK01005480">
    <property type="protein sequence ID" value="JAC19002.1"/>
    <property type="molecule type" value="mRNA"/>
</dbReference>
<proteinExistence type="evidence at transcript level"/>
<dbReference type="AlphaFoldDB" id="A0A023FBX3"/>
<protein>
    <submittedName>
        <fullName evidence="2">Putative secreted protein</fullName>
    </submittedName>
</protein>